<feature type="transmembrane region" description="Helical" evidence="6">
    <location>
        <begin position="29"/>
        <end position="51"/>
    </location>
</feature>
<evidence type="ECO:0000256" key="2">
    <source>
        <dbReference type="ARBA" id="ARBA00022692"/>
    </source>
</evidence>
<evidence type="ECO:0000313" key="8">
    <source>
        <dbReference type="Proteomes" id="UP000289738"/>
    </source>
</evidence>
<dbReference type="Proteomes" id="UP000289738">
    <property type="component" value="Chromosome A03"/>
</dbReference>
<dbReference type="InterPro" id="IPR023271">
    <property type="entry name" value="Aquaporin-like"/>
</dbReference>
<dbReference type="Pfam" id="PF00230">
    <property type="entry name" value="MIP"/>
    <property type="match status" value="1"/>
</dbReference>
<dbReference type="EMBL" id="SDMP01000003">
    <property type="protein sequence ID" value="RYR69691.1"/>
    <property type="molecule type" value="Genomic_DNA"/>
</dbReference>
<evidence type="ECO:0008006" key="9">
    <source>
        <dbReference type="Google" id="ProtNLM"/>
    </source>
</evidence>
<dbReference type="STRING" id="3818.A0A445E2P5"/>
<feature type="transmembrane region" description="Helical" evidence="6">
    <location>
        <begin position="114"/>
        <end position="133"/>
    </location>
</feature>
<keyword evidence="5" id="KW-0813">Transport</keyword>
<evidence type="ECO:0000256" key="6">
    <source>
        <dbReference type="SAM" id="Phobius"/>
    </source>
</evidence>
<dbReference type="PRINTS" id="PR00783">
    <property type="entry name" value="MINTRINSICP"/>
</dbReference>
<evidence type="ECO:0000256" key="4">
    <source>
        <dbReference type="ARBA" id="ARBA00023136"/>
    </source>
</evidence>
<evidence type="ECO:0000256" key="1">
    <source>
        <dbReference type="ARBA" id="ARBA00004141"/>
    </source>
</evidence>
<evidence type="ECO:0000313" key="7">
    <source>
        <dbReference type="EMBL" id="RYR69691.1"/>
    </source>
</evidence>
<dbReference type="GO" id="GO:0016020">
    <property type="term" value="C:membrane"/>
    <property type="evidence" value="ECO:0007669"/>
    <property type="project" value="UniProtKB-SubCell"/>
</dbReference>
<evidence type="ECO:0000256" key="5">
    <source>
        <dbReference type="RuleBase" id="RU000477"/>
    </source>
</evidence>
<dbReference type="PANTHER" id="PTHR47002:SF6">
    <property type="entry name" value="X INTRINSIC PROTEIN"/>
    <property type="match status" value="1"/>
</dbReference>
<proteinExistence type="inferred from homology"/>
<dbReference type="PANTHER" id="PTHR47002">
    <property type="entry name" value="AQUAPORIN-LIKE"/>
    <property type="match status" value="1"/>
</dbReference>
<dbReference type="Gene3D" id="1.20.1080.10">
    <property type="entry name" value="Glycerol uptake facilitator protein"/>
    <property type="match status" value="1"/>
</dbReference>
<keyword evidence="8" id="KW-1185">Reference proteome</keyword>
<comment type="similarity">
    <text evidence="5">Belongs to the MIP/aquaporin (TC 1.A.8) family.</text>
</comment>
<evidence type="ECO:0000256" key="3">
    <source>
        <dbReference type="ARBA" id="ARBA00022989"/>
    </source>
</evidence>
<reference evidence="7 8" key="1">
    <citation type="submission" date="2019-01" db="EMBL/GenBank/DDBJ databases">
        <title>Sequencing of cultivated peanut Arachis hypogaea provides insights into genome evolution and oil improvement.</title>
        <authorList>
            <person name="Chen X."/>
        </authorList>
    </citation>
    <scope>NUCLEOTIDE SEQUENCE [LARGE SCALE GENOMIC DNA]</scope>
    <source>
        <strain evidence="8">cv. Fuhuasheng</strain>
        <tissue evidence="7">Leaves</tissue>
    </source>
</reference>
<sequence>MDPKLQKTYSLGGCVIGDDHHKGLGSKPLLALLIEFFCTFIVLLVGVTLSFDRIRSNKLGLRNGCMLTAGSVAFVVFVSTNITGHSGYAGVGLNPARCLGPALLRGGSLWNEHWIFWVGPFLACIVYGLLIHLPSNSARSEDSSIDVANDEV</sequence>
<dbReference type="AlphaFoldDB" id="A0A445E2P5"/>
<feature type="transmembrane region" description="Helical" evidence="6">
    <location>
        <begin position="63"/>
        <end position="82"/>
    </location>
</feature>
<dbReference type="InterPro" id="IPR000425">
    <property type="entry name" value="MIP"/>
</dbReference>
<organism evidence="7 8">
    <name type="scientific">Arachis hypogaea</name>
    <name type="common">Peanut</name>
    <dbReference type="NCBI Taxonomy" id="3818"/>
    <lineage>
        <taxon>Eukaryota</taxon>
        <taxon>Viridiplantae</taxon>
        <taxon>Streptophyta</taxon>
        <taxon>Embryophyta</taxon>
        <taxon>Tracheophyta</taxon>
        <taxon>Spermatophyta</taxon>
        <taxon>Magnoliopsida</taxon>
        <taxon>eudicotyledons</taxon>
        <taxon>Gunneridae</taxon>
        <taxon>Pentapetalae</taxon>
        <taxon>rosids</taxon>
        <taxon>fabids</taxon>
        <taxon>Fabales</taxon>
        <taxon>Fabaceae</taxon>
        <taxon>Papilionoideae</taxon>
        <taxon>50 kb inversion clade</taxon>
        <taxon>dalbergioids sensu lato</taxon>
        <taxon>Dalbergieae</taxon>
        <taxon>Pterocarpus clade</taxon>
        <taxon>Arachis</taxon>
    </lineage>
</organism>
<gene>
    <name evidence="7" type="ORF">Ahy_A03g016246</name>
</gene>
<dbReference type="GO" id="GO:0015267">
    <property type="term" value="F:channel activity"/>
    <property type="evidence" value="ECO:0007669"/>
    <property type="project" value="InterPro"/>
</dbReference>
<protein>
    <recommendedName>
        <fullName evidence="9">Aquaporin</fullName>
    </recommendedName>
</protein>
<keyword evidence="4 6" id="KW-0472">Membrane</keyword>
<keyword evidence="2 5" id="KW-0812">Transmembrane</keyword>
<name>A0A445E2P5_ARAHY</name>
<accession>A0A445E2P5</accession>
<keyword evidence="3 6" id="KW-1133">Transmembrane helix</keyword>
<comment type="caution">
    <text evidence="7">The sequence shown here is derived from an EMBL/GenBank/DDBJ whole genome shotgun (WGS) entry which is preliminary data.</text>
</comment>
<comment type="subcellular location">
    <subcellularLocation>
        <location evidence="1">Membrane</location>
        <topology evidence="1">Multi-pass membrane protein</topology>
    </subcellularLocation>
</comment>
<dbReference type="SUPFAM" id="SSF81338">
    <property type="entry name" value="Aquaporin-like"/>
    <property type="match status" value="1"/>
</dbReference>